<protein>
    <submittedName>
        <fullName evidence="1">Uncharacterized protein</fullName>
    </submittedName>
</protein>
<dbReference type="Proteomes" id="UP001157034">
    <property type="component" value="Unassembled WGS sequence"/>
</dbReference>
<sequence>MSDDTDQTRDGLLSRLRVIEDQPLETRAEALGHLHDELRIRLEAGDAPRR</sequence>
<proteinExistence type="predicted"/>
<accession>A0ABQ6K248</accession>
<keyword evidence="2" id="KW-1185">Reference proteome</keyword>
<gene>
    <name evidence="1" type="ORF">GCM10025881_03280</name>
</gene>
<reference evidence="2" key="1">
    <citation type="journal article" date="2019" name="Int. J. Syst. Evol. Microbiol.">
        <title>The Global Catalogue of Microorganisms (GCM) 10K type strain sequencing project: providing services to taxonomists for standard genome sequencing and annotation.</title>
        <authorList>
            <consortium name="The Broad Institute Genomics Platform"/>
            <consortium name="The Broad Institute Genome Sequencing Center for Infectious Disease"/>
            <person name="Wu L."/>
            <person name="Ma J."/>
        </authorList>
    </citation>
    <scope>NUCLEOTIDE SEQUENCE [LARGE SCALE GENOMIC DNA]</scope>
    <source>
        <strain evidence="2">NBRC 108894</strain>
    </source>
</reference>
<evidence type="ECO:0000313" key="1">
    <source>
        <dbReference type="EMBL" id="GMA93504.1"/>
    </source>
</evidence>
<dbReference type="RefSeq" id="WP_284252334.1">
    <property type="nucleotide sequence ID" value="NZ_BAAAQO010000003.1"/>
</dbReference>
<organism evidence="1 2">
    <name type="scientific">Pseudolysinimonas kribbensis</name>
    <dbReference type="NCBI Taxonomy" id="433641"/>
    <lineage>
        <taxon>Bacteria</taxon>
        <taxon>Bacillati</taxon>
        <taxon>Actinomycetota</taxon>
        <taxon>Actinomycetes</taxon>
        <taxon>Micrococcales</taxon>
        <taxon>Microbacteriaceae</taxon>
        <taxon>Pseudolysinimonas</taxon>
    </lineage>
</organism>
<evidence type="ECO:0000313" key="2">
    <source>
        <dbReference type="Proteomes" id="UP001157034"/>
    </source>
</evidence>
<comment type="caution">
    <text evidence="1">The sequence shown here is derived from an EMBL/GenBank/DDBJ whole genome shotgun (WGS) entry which is preliminary data.</text>
</comment>
<name>A0ABQ6K248_9MICO</name>
<dbReference type="EMBL" id="BSVB01000001">
    <property type="protein sequence ID" value="GMA93504.1"/>
    <property type="molecule type" value="Genomic_DNA"/>
</dbReference>